<gene>
    <name evidence="3" type="ORF">DW192_12955</name>
</gene>
<feature type="domain" description="PPM-type phosphatase" evidence="2">
    <location>
        <begin position="12"/>
        <end position="282"/>
    </location>
</feature>
<reference evidence="3 4" key="1">
    <citation type="submission" date="2018-08" db="EMBL/GenBank/DDBJ databases">
        <title>A genome reference for cultivated species of the human gut microbiota.</title>
        <authorList>
            <person name="Zou Y."/>
            <person name="Xue W."/>
            <person name="Luo G."/>
        </authorList>
    </citation>
    <scope>NUCLEOTIDE SEQUENCE [LARGE SCALE GENOMIC DNA]</scope>
    <source>
        <strain evidence="3 4">AM16-54</strain>
    </source>
</reference>
<proteinExistence type="predicted"/>
<name>A0A414XXY5_9BACT</name>
<dbReference type="SUPFAM" id="SSF81606">
    <property type="entry name" value="PP2C-like"/>
    <property type="match status" value="1"/>
</dbReference>
<organism evidence="3 4">
    <name type="scientific">Segatella copri</name>
    <dbReference type="NCBI Taxonomy" id="165179"/>
    <lineage>
        <taxon>Bacteria</taxon>
        <taxon>Pseudomonadati</taxon>
        <taxon>Bacteroidota</taxon>
        <taxon>Bacteroidia</taxon>
        <taxon>Bacteroidales</taxon>
        <taxon>Prevotellaceae</taxon>
        <taxon>Segatella</taxon>
    </lineage>
</organism>
<evidence type="ECO:0000313" key="4">
    <source>
        <dbReference type="Proteomes" id="UP000284548"/>
    </source>
</evidence>
<comment type="caution">
    <text evidence="3">The sequence shown here is derived from an EMBL/GenBank/DDBJ whole genome shotgun (WGS) entry which is preliminary data.</text>
</comment>
<feature type="coiled-coil region" evidence="1">
    <location>
        <begin position="330"/>
        <end position="417"/>
    </location>
</feature>
<dbReference type="Pfam" id="PF13672">
    <property type="entry name" value="PP2C_2"/>
    <property type="match status" value="1"/>
</dbReference>
<dbReference type="EMBL" id="QRKB01000040">
    <property type="protein sequence ID" value="RHH78737.1"/>
    <property type="molecule type" value="Genomic_DNA"/>
</dbReference>
<accession>A0A414XXY5</accession>
<dbReference type="InterPro" id="IPR001932">
    <property type="entry name" value="PPM-type_phosphatase-like_dom"/>
</dbReference>
<protein>
    <recommendedName>
        <fullName evidence="2">PPM-type phosphatase domain-containing protein</fullName>
    </recommendedName>
</protein>
<evidence type="ECO:0000313" key="3">
    <source>
        <dbReference type="EMBL" id="RHH78737.1"/>
    </source>
</evidence>
<evidence type="ECO:0000256" key="1">
    <source>
        <dbReference type="SAM" id="Coils"/>
    </source>
</evidence>
<dbReference type="InterPro" id="IPR036457">
    <property type="entry name" value="PPM-type-like_dom_sf"/>
</dbReference>
<keyword evidence="1" id="KW-0175">Coiled coil</keyword>
<dbReference type="Gene3D" id="3.60.40.10">
    <property type="entry name" value="PPM-type phosphatase domain"/>
    <property type="match status" value="1"/>
</dbReference>
<dbReference type="AlphaFoldDB" id="A0A414XXY5"/>
<evidence type="ECO:0000259" key="2">
    <source>
        <dbReference type="Pfam" id="PF13672"/>
    </source>
</evidence>
<dbReference type="Proteomes" id="UP000284548">
    <property type="component" value="Unassembled WGS sequence"/>
</dbReference>
<dbReference type="RefSeq" id="WP_118255511.1">
    <property type="nucleotide sequence ID" value="NZ_QRKB01000040.1"/>
</dbReference>
<sequence length="522" mass="59540">MDIIGFYINALGYSHLSSQKPCQDSGRYFAADNVYISVVCDGHGGSSYVRSDIGAQIAADVVVEKIQAFIRKIPNNLFENKKGAVTVKPTRDPIVDENGKRRDISALSESEIELLRQLKSYIQESQKYPDIEKAFREMFSEICMEWKNRVEQDADVHPFTKAEKEKIGSKRIEKAYGTTLMAAVRTPDYWFAFHIGDGKLYACDDLMQWTEPVPWDCNCFMNTTTSLCGHFPANDFRYAFDGTGNFPIAFALGSDGIDDTFLHSDLIHKFYSQILCVFNERNPKEAEELLKVHLAELSKRGSHDDMSVATIIDRDKLDTAIQYYKIISEVRNINAKRDSLKEELEQLQVKRDKLSEDIDNKCNSCNKKAEETKKWWRAQLDELFKKRESYKSSVDEVKNSQSKLAELNQIIAKKEESFSAWIELNREHVSELKEEACKITKTVSRTLKSVSVLVEKGHEEKSDPVCTSNITVSGDKKENIAGEDSPNEVYVKANEAMMSQEGIARMEKESEVQIKELLNKKK</sequence>